<gene>
    <name evidence="2" type="ORF">U6C28_07575</name>
</gene>
<dbReference type="InterPro" id="IPR003615">
    <property type="entry name" value="HNH_nuc"/>
</dbReference>
<dbReference type="Gene3D" id="3.90.75.20">
    <property type="match status" value="1"/>
</dbReference>
<dbReference type="EMBL" id="JAXUIA010000003">
    <property type="protein sequence ID" value="MEA0976159.1"/>
    <property type="molecule type" value="Genomic_DNA"/>
</dbReference>
<accession>A0ABU5NJE0</accession>
<dbReference type="InterPro" id="IPR003647">
    <property type="entry name" value="Intron_nuc_1_rpt"/>
</dbReference>
<comment type="caution">
    <text evidence="2">The sequence shown here is derived from an EMBL/GenBank/DDBJ whole genome shotgun (WGS) entry which is preliminary data.</text>
</comment>
<protein>
    <submittedName>
        <fullName evidence="2">NUMOD4 domain-containing protein</fullName>
    </submittedName>
</protein>
<dbReference type="RefSeq" id="WP_322611181.1">
    <property type="nucleotide sequence ID" value="NZ_JAXLNX010000006.1"/>
</dbReference>
<dbReference type="InterPro" id="IPR044925">
    <property type="entry name" value="His-Me_finger_sf"/>
</dbReference>
<evidence type="ECO:0000313" key="2">
    <source>
        <dbReference type="EMBL" id="MEA0976159.1"/>
    </source>
</evidence>
<dbReference type="Pfam" id="PF07463">
    <property type="entry name" value="NUMOD4"/>
    <property type="match status" value="1"/>
</dbReference>
<dbReference type="Gene3D" id="1.10.10.10">
    <property type="entry name" value="Winged helix-like DNA-binding domain superfamily/Winged helix DNA-binding domain"/>
    <property type="match status" value="1"/>
</dbReference>
<organism evidence="2 3">
    <name type="scientific">Lysinibacillus irui</name>
    <dbReference type="NCBI Taxonomy" id="2998077"/>
    <lineage>
        <taxon>Bacteria</taxon>
        <taxon>Bacillati</taxon>
        <taxon>Bacillota</taxon>
        <taxon>Bacilli</taxon>
        <taxon>Bacillales</taxon>
        <taxon>Bacillaceae</taxon>
        <taxon>Lysinibacillus</taxon>
    </lineage>
</organism>
<dbReference type="SUPFAM" id="SSF54060">
    <property type="entry name" value="His-Me finger endonucleases"/>
    <property type="match status" value="1"/>
</dbReference>
<evidence type="ECO:0000259" key="1">
    <source>
        <dbReference type="SMART" id="SM00507"/>
    </source>
</evidence>
<dbReference type="Proteomes" id="UP001289615">
    <property type="component" value="Unassembled WGS sequence"/>
</dbReference>
<reference evidence="2 3" key="1">
    <citation type="submission" date="2023-12" db="EMBL/GenBank/DDBJ databases">
        <title>Genome comparison identifies genes involved in endophytic behavior of Lysinibacillus irui and provides insights into its role as a plant-growth promoting bacterium.</title>
        <authorList>
            <person name="Hilario S."/>
            <person name="Matos I."/>
            <person name="Goncalves M.F.M."/>
            <person name="Pardo C.A."/>
            <person name="Santos M.J."/>
        </authorList>
    </citation>
    <scope>NUCLEOTIDE SEQUENCE [LARGE SCALE GENOMIC DNA]</scope>
    <source>
        <strain evidence="2 3">B3</strain>
    </source>
</reference>
<proteinExistence type="predicted"/>
<dbReference type="SMART" id="SM00507">
    <property type="entry name" value="HNHc"/>
    <property type="match status" value="1"/>
</dbReference>
<dbReference type="InterPro" id="IPR036388">
    <property type="entry name" value="WH-like_DNA-bd_sf"/>
</dbReference>
<keyword evidence="3" id="KW-1185">Reference proteome</keyword>
<dbReference type="SMART" id="SM00497">
    <property type="entry name" value="IENR1"/>
    <property type="match status" value="1"/>
</dbReference>
<dbReference type="Pfam" id="PF13392">
    <property type="entry name" value="HNH_3"/>
    <property type="match status" value="1"/>
</dbReference>
<feature type="domain" description="HNH nuclease" evidence="1">
    <location>
        <begin position="64"/>
        <end position="114"/>
    </location>
</feature>
<sequence>MEQVIWKDIKGYEGYYQVSSDGQVRSLDRIVMSSGFPRKIKGQILAQTTDRKGYKHLRLRKNGEEKSFFVHRLVAEAFVHNKKPEEYIQVNHKDEDKANNHYSNLEWCTQEYNLNYGTRNQRLSKPVIAYNEKQTLYFNSMTEANYEGFAQSSISRCVRGKLKTHKGYQWKLA</sequence>
<evidence type="ECO:0000313" key="3">
    <source>
        <dbReference type="Proteomes" id="UP001289615"/>
    </source>
</evidence>
<name>A0ABU5NJE0_9BACI</name>
<dbReference type="InterPro" id="IPR010902">
    <property type="entry name" value="NUMOD4"/>
</dbReference>
<dbReference type="SUPFAM" id="SSF64496">
    <property type="entry name" value="DNA-binding domain of intron-encoded endonucleases"/>
    <property type="match status" value="1"/>
</dbReference>